<sequence precursor="true">MTREPLTILGFAAALLIGAVLWSSTPETLPVHWGLNGQPDRYGTRLEGLFALPAVLLLAALMTRVMQRFSESGARNATILRTARLSLALLALLLQLRLLLNADVPRSATLGLGLTFLLIGNVLGKAEPDARLERAPTWTDERRRAWYVAARRSAHRLFALGALLLLAGLFTPQAWLVPWVSPVGLIALVLVFAVWTAVEHRALRPAR</sequence>
<dbReference type="KEGG" id="dmr:Deima_1597"/>
<feature type="transmembrane region" description="Helical" evidence="1">
    <location>
        <begin position="153"/>
        <end position="170"/>
    </location>
</feature>
<keyword evidence="1" id="KW-1133">Transmembrane helix</keyword>
<feature type="transmembrane region" description="Helical" evidence="1">
    <location>
        <begin position="176"/>
        <end position="198"/>
    </location>
</feature>
<dbReference type="RefSeq" id="WP_013556751.1">
    <property type="nucleotide sequence ID" value="NC_014958.1"/>
</dbReference>
<dbReference type="Proteomes" id="UP000008635">
    <property type="component" value="Chromosome"/>
</dbReference>
<proteinExistence type="predicted"/>
<accession>E8U857</accession>
<evidence type="ECO:0000313" key="3">
    <source>
        <dbReference type="EMBL" id="ADV67246.1"/>
    </source>
</evidence>
<dbReference type="PANTHER" id="PTHR37810">
    <property type="entry name" value="IMMUNITY PROTEIN SDPI"/>
    <property type="match status" value="1"/>
</dbReference>
<dbReference type="eggNOG" id="COG5658">
    <property type="taxonomic scope" value="Bacteria"/>
</dbReference>
<dbReference type="OrthoDB" id="69861at2"/>
<dbReference type="EMBL" id="CP002454">
    <property type="protein sequence ID" value="ADV67246.1"/>
    <property type="molecule type" value="Genomic_DNA"/>
</dbReference>
<dbReference type="STRING" id="709986.Deima_1597"/>
<feature type="transmembrane region" description="Helical" evidence="1">
    <location>
        <begin position="42"/>
        <end position="61"/>
    </location>
</feature>
<dbReference type="PANTHER" id="PTHR37810:SF5">
    <property type="entry name" value="IMMUNITY PROTEIN SDPI"/>
    <property type="match status" value="1"/>
</dbReference>
<dbReference type="HOGENOM" id="CLU_1238556_0_0_0"/>
<organism evidence="3 4">
    <name type="scientific">Deinococcus maricopensis (strain DSM 21211 / LMG 22137 / NRRL B-23946 / LB-34)</name>
    <dbReference type="NCBI Taxonomy" id="709986"/>
    <lineage>
        <taxon>Bacteria</taxon>
        <taxon>Thermotogati</taxon>
        <taxon>Deinococcota</taxon>
        <taxon>Deinococci</taxon>
        <taxon>Deinococcales</taxon>
        <taxon>Deinococcaceae</taxon>
        <taxon>Deinococcus</taxon>
    </lineage>
</organism>
<keyword evidence="1" id="KW-0812">Transmembrane</keyword>
<reference evidence="4" key="2">
    <citation type="submission" date="2011-01" db="EMBL/GenBank/DDBJ databases">
        <title>The complete genome of Deinococcus maricopensis DSM 21211.</title>
        <authorList>
            <consortium name="US DOE Joint Genome Institute (JGI-PGF)"/>
            <person name="Lucas S."/>
            <person name="Copeland A."/>
            <person name="Lapidus A."/>
            <person name="Goodwin L."/>
            <person name="Pitluck S."/>
            <person name="Kyrpides N."/>
            <person name="Mavromatis K."/>
            <person name="Pagani I."/>
            <person name="Ivanova N."/>
            <person name="Ovchinnikova G."/>
            <person name="Zeytun A."/>
            <person name="Detter J.C."/>
            <person name="Han C."/>
            <person name="Land M."/>
            <person name="Hauser L."/>
            <person name="Markowitz V."/>
            <person name="Cheng J.-F."/>
            <person name="Hugenholtz P."/>
            <person name="Woyke T."/>
            <person name="Wu D."/>
            <person name="Pukall R."/>
            <person name="Gehrich-Schroeter G."/>
            <person name="Brambilla E."/>
            <person name="Klenk H.-P."/>
            <person name="Eisen J.A."/>
        </authorList>
    </citation>
    <scope>NUCLEOTIDE SEQUENCE [LARGE SCALE GENOMIC DNA]</scope>
    <source>
        <strain evidence="4">DSM 21211 / LMG 22137 / NRRL B-23946 / LB-34</strain>
    </source>
</reference>
<dbReference type="InterPro" id="IPR012867">
    <property type="entry name" value="DUF1648"/>
</dbReference>
<evidence type="ECO:0000313" key="4">
    <source>
        <dbReference type="Proteomes" id="UP000008635"/>
    </source>
</evidence>
<name>E8U857_DEIML</name>
<keyword evidence="4" id="KW-1185">Reference proteome</keyword>
<feature type="domain" description="DUF1648" evidence="2">
    <location>
        <begin position="11"/>
        <end position="56"/>
    </location>
</feature>
<dbReference type="Pfam" id="PF07853">
    <property type="entry name" value="DUF1648"/>
    <property type="match status" value="1"/>
</dbReference>
<keyword evidence="1" id="KW-0472">Membrane</keyword>
<evidence type="ECO:0000259" key="2">
    <source>
        <dbReference type="Pfam" id="PF07853"/>
    </source>
</evidence>
<reference evidence="3 4" key="1">
    <citation type="journal article" date="2011" name="Stand. Genomic Sci.">
        <title>Complete genome sequence of Deinococcus maricopensis type strain (LB-34).</title>
        <authorList>
            <person name="Pukall R."/>
            <person name="Zeytun A."/>
            <person name="Lucas S."/>
            <person name="Lapidus A."/>
            <person name="Hammon N."/>
            <person name="Deshpande S."/>
            <person name="Nolan M."/>
            <person name="Cheng J.F."/>
            <person name="Pitluck S."/>
            <person name="Liolios K."/>
            <person name="Pagani I."/>
            <person name="Mikhailova N."/>
            <person name="Ivanova N."/>
            <person name="Mavromatis K."/>
            <person name="Pati A."/>
            <person name="Tapia R."/>
            <person name="Han C."/>
            <person name="Goodwin L."/>
            <person name="Chen A."/>
            <person name="Palaniappan K."/>
            <person name="Land M."/>
            <person name="Hauser L."/>
            <person name="Chang Y.J."/>
            <person name="Jeffries C.D."/>
            <person name="Brambilla E.M."/>
            <person name="Rohde M."/>
            <person name="Goker M."/>
            <person name="Detter J.C."/>
            <person name="Woyke T."/>
            <person name="Bristow J."/>
            <person name="Eisen J.A."/>
            <person name="Markowitz V."/>
            <person name="Hugenholtz P."/>
            <person name="Kyrpides N.C."/>
            <person name="Klenk H.P."/>
        </authorList>
    </citation>
    <scope>NUCLEOTIDE SEQUENCE [LARGE SCALE GENOMIC DNA]</scope>
    <source>
        <strain evidence="4">DSM 21211 / LMG 22137 / NRRL B-23946 / LB-34</strain>
    </source>
</reference>
<protein>
    <recommendedName>
        <fullName evidence="2">DUF1648 domain-containing protein</fullName>
    </recommendedName>
</protein>
<dbReference type="GO" id="GO:0009636">
    <property type="term" value="P:response to toxic substance"/>
    <property type="evidence" value="ECO:0007669"/>
    <property type="project" value="TreeGrafter"/>
</dbReference>
<evidence type="ECO:0000256" key="1">
    <source>
        <dbReference type="SAM" id="Phobius"/>
    </source>
</evidence>
<gene>
    <name evidence="3" type="ordered locus">Deima_1597</name>
</gene>
<dbReference type="AlphaFoldDB" id="E8U857"/>